<keyword evidence="2" id="KW-0067">ATP-binding</keyword>
<protein>
    <submittedName>
        <fullName evidence="3">HSP70-domain-containing protein</fullName>
    </submittedName>
</protein>
<name>A0A165GLA6_9BASI</name>
<reference evidence="3 4" key="1">
    <citation type="journal article" date="2016" name="Mol. Biol. Evol.">
        <title>Comparative Genomics of Early-Diverging Mushroom-Forming Fungi Provides Insights into the Origins of Lignocellulose Decay Capabilities.</title>
        <authorList>
            <person name="Nagy L.G."/>
            <person name="Riley R."/>
            <person name="Tritt A."/>
            <person name="Adam C."/>
            <person name="Daum C."/>
            <person name="Floudas D."/>
            <person name="Sun H."/>
            <person name="Yadav J.S."/>
            <person name="Pangilinan J."/>
            <person name="Larsson K.H."/>
            <person name="Matsuura K."/>
            <person name="Barry K."/>
            <person name="Labutti K."/>
            <person name="Kuo R."/>
            <person name="Ohm R.A."/>
            <person name="Bhattacharya S.S."/>
            <person name="Shirouzu T."/>
            <person name="Yoshinaga Y."/>
            <person name="Martin F.M."/>
            <person name="Grigoriev I.V."/>
            <person name="Hibbett D.S."/>
        </authorList>
    </citation>
    <scope>NUCLEOTIDE SEQUENCE [LARGE SCALE GENOMIC DNA]</scope>
    <source>
        <strain evidence="3 4">HHB12733</strain>
    </source>
</reference>
<dbReference type="GO" id="GO:0005524">
    <property type="term" value="F:ATP binding"/>
    <property type="evidence" value="ECO:0007669"/>
    <property type="project" value="UniProtKB-KW"/>
</dbReference>
<dbReference type="Proteomes" id="UP000076842">
    <property type="component" value="Unassembled WGS sequence"/>
</dbReference>
<dbReference type="SUPFAM" id="SSF53067">
    <property type="entry name" value="Actin-like ATPase domain"/>
    <property type="match status" value="1"/>
</dbReference>
<dbReference type="PRINTS" id="PR00301">
    <property type="entry name" value="HEATSHOCK70"/>
</dbReference>
<dbReference type="Pfam" id="PF00012">
    <property type="entry name" value="HSP70"/>
    <property type="match status" value="1"/>
</dbReference>
<dbReference type="InterPro" id="IPR043129">
    <property type="entry name" value="ATPase_NBD"/>
</dbReference>
<dbReference type="GO" id="GO:0140662">
    <property type="term" value="F:ATP-dependent protein folding chaperone"/>
    <property type="evidence" value="ECO:0007669"/>
    <property type="project" value="InterPro"/>
</dbReference>
<evidence type="ECO:0000313" key="3">
    <source>
        <dbReference type="EMBL" id="KZT58213.1"/>
    </source>
</evidence>
<dbReference type="Gene3D" id="3.30.30.30">
    <property type="match status" value="1"/>
</dbReference>
<keyword evidence="1" id="KW-0547">Nucleotide-binding</keyword>
<dbReference type="Gene3D" id="3.30.420.40">
    <property type="match status" value="1"/>
</dbReference>
<gene>
    <name evidence="3" type="ORF">CALCODRAFT_516897</name>
</gene>
<dbReference type="InterPro" id="IPR013126">
    <property type="entry name" value="Hsp_70_fam"/>
</dbReference>
<dbReference type="OrthoDB" id="3356623at2759"/>
<dbReference type="FunFam" id="3.30.30.30:FF:000001">
    <property type="entry name" value="heat shock 70 kDa protein-like"/>
    <property type="match status" value="1"/>
</dbReference>
<dbReference type="EMBL" id="KV423953">
    <property type="protein sequence ID" value="KZT58213.1"/>
    <property type="molecule type" value="Genomic_DNA"/>
</dbReference>
<sequence>MSFDGLHLCSDTGCCMPGISDQGNRTTPSYVSVSDTERLIGDAAKNQVAMNPHNTVFDAKRLIGRKFDDAEVQSDIKHFPFTILNQGGKAMIQVKFKGEKKTFLPEEISSMVLLKMKETAKSYLGQTITNTVVTVPAYFNNSQHQVMKDAGVISGMHIAGVAVLPPLSDSLLLKPPFHTTAPQSIALRQDEQRWKKQMI</sequence>
<evidence type="ECO:0000256" key="2">
    <source>
        <dbReference type="ARBA" id="ARBA00022840"/>
    </source>
</evidence>
<dbReference type="InParanoid" id="A0A165GLA6"/>
<dbReference type="PANTHER" id="PTHR19375">
    <property type="entry name" value="HEAT SHOCK PROTEIN 70KDA"/>
    <property type="match status" value="1"/>
</dbReference>
<dbReference type="AlphaFoldDB" id="A0A165GLA6"/>
<organism evidence="3 4">
    <name type="scientific">Calocera cornea HHB12733</name>
    <dbReference type="NCBI Taxonomy" id="1353952"/>
    <lineage>
        <taxon>Eukaryota</taxon>
        <taxon>Fungi</taxon>
        <taxon>Dikarya</taxon>
        <taxon>Basidiomycota</taxon>
        <taxon>Agaricomycotina</taxon>
        <taxon>Dacrymycetes</taxon>
        <taxon>Dacrymycetales</taxon>
        <taxon>Dacrymycetaceae</taxon>
        <taxon>Calocera</taxon>
    </lineage>
</organism>
<evidence type="ECO:0000256" key="1">
    <source>
        <dbReference type="ARBA" id="ARBA00022741"/>
    </source>
</evidence>
<accession>A0A165GLA6</accession>
<keyword evidence="4" id="KW-1185">Reference proteome</keyword>
<dbReference type="STRING" id="1353952.A0A165GLA6"/>
<proteinExistence type="predicted"/>
<evidence type="ECO:0000313" key="4">
    <source>
        <dbReference type="Proteomes" id="UP000076842"/>
    </source>
</evidence>